<evidence type="ECO:0000256" key="7">
    <source>
        <dbReference type="PIRSR" id="PIRSR601548-2"/>
    </source>
</evidence>
<evidence type="ECO:0000256" key="10">
    <source>
        <dbReference type="PIRSR" id="PIRSR601548-8"/>
    </source>
</evidence>
<evidence type="ECO:0000256" key="2">
    <source>
        <dbReference type="ARBA" id="ARBA00023157"/>
    </source>
</evidence>
<dbReference type="CDD" id="cd06461">
    <property type="entry name" value="M2_ACE"/>
    <property type="match status" value="1"/>
</dbReference>
<dbReference type="AlphaFoldDB" id="A0A1Y6EAQ4"/>
<feature type="active site" description="Proton donor 1" evidence="4">
    <location>
        <position position="525"/>
    </location>
</feature>
<dbReference type="GO" id="GO:0008237">
    <property type="term" value="F:metallopeptidase activity"/>
    <property type="evidence" value="ECO:0007669"/>
    <property type="project" value="InterPro"/>
</dbReference>
<feature type="disulfide bond" evidence="9">
    <location>
        <begin position="550"/>
        <end position="562"/>
    </location>
</feature>
<name>A0A1Y6EAQ4_9SPHN</name>
<keyword evidence="2 9" id="KW-1015">Disulfide bond</keyword>
<keyword evidence="1 11" id="KW-0732">Signal</keyword>
<evidence type="ECO:0000256" key="4">
    <source>
        <dbReference type="PIRSR" id="PIRSR601548-1"/>
    </source>
</evidence>
<feature type="binding site" evidence="8">
    <location>
        <position position="423"/>
    </location>
    <ligand>
        <name>Zn(2+)</name>
        <dbReference type="ChEBI" id="CHEBI:29105"/>
        <label>1</label>
        <note>catalytic</note>
    </ligand>
</feature>
<dbReference type="Gene3D" id="1.10.1370.30">
    <property type="match status" value="1"/>
</dbReference>
<feature type="binding site" evidence="8">
    <location>
        <position position="395"/>
    </location>
    <ligand>
        <name>Zn(2+)</name>
        <dbReference type="ChEBI" id="CHEBI:29105"/>
        <label>1</label>
        <note>catalytic</note>
    </ligand>
</feature>
<evidence type="ECO:0000313" key="12">
    <source>
        <dbReference type="EMBL" id="SMQ57702.1"/>
    </source>
</evidence>
<dbReference type="PANTHER" id="PTHR10514:SF27">
    <property type="entry name" value="ANGIOTENSIN-CONVERTING ENZYME"/>
    <property type="match status" value="1"/>
</dbReference>
<dbReference type="RefSeq" id="WP_086436034.1">
    <property type="nucleotide sequence ID" value="NZ_FXWG01000001.1"/>
</dbReference>
<evidence type="ECO:0000256" key="3">
    <source>
        <dbReference type="ARBA" id="ARBA00023180"/>
    </source>
</evidence>
<feature type="binding site" evidence="10">
    <location>
        <position position="399"/>
    </location>
    <ligand>
        <name>Zn(2+)</name>
        <dbReference type="ChEBI" id="CHEBI:29105"/>
        <label>2</label>
        <note>catalytic</note>
    </ligand>
</feature>
<dbReference type="SUPFAM" id="SSF55486">
    <property type="entry name" value="Metalloproteases ('zincins'), catalytic domain"/>
    <property type="match status" value="1"/>
</dbReference>
<feature type="active site" description="Proton acceptor 2" evidence="6">
    <location>
        <position position="396"/>
    </location>
</feature>
<evidence type="ECO:0000256" key="8">
    <source>
        <dbReference type="PIRSR" id="PIRSR601548-3"/>
    </source>
</evidence>
<feature type="active site" description="Proton acceptor 1" evidence="4">
    <location>
        <position position="396"/>
    </location>
</feature>
<evidence type="ECO:0000256" key="1">
    <source>
        <dbReference type="ARBA" id="ARBA00022729"/>
    </source>
</evidence>
<gene>
    <name evidence="12" type="ORF">SAMN06297468_0022</name>
</gene>
<dbReference type="InterPro" id="IPR001548">
    <property type="entry name" value="Peptidase_M2"/>
</dbReference>
<evidence type="ECO:0000313" key="13">
    <source>
        <dbReference type="Proteomes" id="UP000194420"/>
    </source>
</evidence>
<organism evidence="12 13">
    <name type="scientific">Altererythrobacter xiamenensis</name>
    <dbReference type="NCBI Taxonomy" id="1316679"/>
    <lineage>
        <taxon>Bacteria</taxon>
        <taxon>Pseudomonadati</taxon>
        <taxon>Pseudomonadota</taxon>
        <taxon>Alphaproteobacteria</taxon>
        <taxon>Sphingomonadales</taxon>
        <taxon>Erythrobacteraceae</taxon>
        <taxon>Altererythrobacter</taxon>
    </lineage>
</organism>
<keyword evidence="3 5" id="KW-0325">Glycoprotein</keyword>
<evidence type="ECO:0000256" key="11">
    <source>
        <dbReference type="SAM" id="SignalP"/>
    </source>
</evidence>
<feature type="disulfide bond" evidence="9">
    <location>
        <begin position="364"/>
        <end position="382"/>
    </location>
</feature>
<dbReference type="PROSITE" id="PS51257">
    <property type="entry name" value="PROKAR_LIPOPROTEIN"/>
    <property type="match status" value="1"/>
</dbReference>
<dbReference type="PROSITE" id="PS52011">
    <property type="entry name" value="PEPTIDASE_M2"/>
    <property type="match status" value="1"/>
</dbReference>
<dbReference type="EMBL" id="FXWG01000001">
    <property type="protein sequence ID" value="SMQ57702.1"/>
    <property type="molecule type" value="Genomic_DNA"/>
</dbReference>
<feature type="signal peptide" evidence="11">
    <location>
        <begin position="1"/>
        <end position="27"/>
    </location>
</feature>
<feature type="binding site" evidence="10">
    <location>
        <position position="395"/>
    </location>
    <ligand>
        <name>Zn(2+)</name>
        <dbReference type="ChEBI" id="CHEBI:29105"/>
        <label>2</label>
        <note>catalytic</note>
    </ligand>
</feature>
<feature type="active site" description="Proton donor 2" evidence="6">
    <location>
        <position position="525"/>
    </location>
</feature>
<dbReference type="Proteomes" id="UP000194420">
    <property type="component" value="Unassembled WGS sequence"/>
</dbReference>
<reference evidence="13" key="1">
    <citation type="submission" date="2017-04" db="EMBL/GenBank/DDBJ databases">
        <authorList>
            <person name="Varghese N."/>
            <person name="Submissions S."/>
        </authorList>
    </citation>
    <scope>NUCLEOTIDE SEQUENCE [LARGE SCALE GENOMIC DNA]</scope>
</reference>
<evidence type="ECO:0000256" key="9">
    <source>
        <dbReference type="PIRSR" id="PIRSR601548-4"/>
    </source>
</evidence>
<dbReference type="OrthoDB" id="5241329at2"/>
<evidence type="ECO:0000256" key="6">
    <source>
        <dbReference type="PIRSR" id="PIRSR601548-11"/>
    </source>
</evidence>
<dbReference type="GO" id="GO:0016020">
    <property type="term" value="C:membrane"/>
    <property type="evidence" value="ECO:0007669"/>
    <property type="project" value="InterPro"/>
</dbReference>
<accession>A0A1Y6EAQ4</accession>
<keyword evidence="8" id="KW-0862">Zinc</keyword>
<feature type="binding site" evidence="8">
    <location>
        <position position="399"/>
    </location>
    <ligand>
        <name>Zn(2+)</name>
        <dbReference type="ChEBI" id="CHEBI:29105"/>
        <label>1</label>
        <note>catalytic</note>
    </ligand>
</feature>
<dbReference type="PRINTS" id="PR00791">
    <property type="entry name" value="PEPDIPTASEA"/>
</dbReference>
<dbReference type="PANTHER" id="PTHR10514">
    <property type="entry name" value="ANGIOTENSIN-CONVERTING ENZYME"/>
    <property type="match status" value="1"/>
</dbReference>
<dbReference type="GO" id="GO:0006508">
    <property type="term" value="P:proteolysis"/>
    <property type="evidence" value="ECO:0007669"/>
    <property type="project" value="InterPro"/>
</dbReference>
<keyword evidence="8" id="KW-0479">Metal-binding</keyword>
<dbReference type="Pfam" id="PF01401">
    <property type="entry name" value="Peptidase_M2"/>
    <property type="match status" value="1"/>
</dbReference>
<keyword evidence="13" id="KW-1185">Reference proteome</keyword>
<feature type="binding site" evidence="10">
    <location>
        <position position="423"/>
    </location>
    <ligand>
        <name>Zn(2+)</name>
        <dbReference type="ChEBI" id="CHEBI:29105"/>
        <label>2</label>
        <note>catalytic</note>
    </ligand>
</feature>
<proteinExistence type="predicted"/>
<protein>
    <submittedName>
        <fullName evidence="12">Peptidyl-dipeptidase A</fullName>
    </submittedName>
</protein>
<feature type="glycosylation site" description="N-linked (GlcNAc...) asparagine; partial" evidence="5">
    <location>
        <position position="165"/>
    </location>
</feature>
<feature type="binding site" evidence="7">
    <location>
        <position position="234"/>
    </location>
    <ligand>
        <name>chloride</name>
        <dbReference type="ChEBI" id="CHEBI:17996"/>
        <label>1</label>
    </ligand>
</feature>
<dbReference type="GO" id="GO:0008241">
    <property type="term" value="F:peptidyl-dipeptidase activity"/>
    <property type="evidence" value="ECO:0007669"/>
    <property type="project" value="InterPro"/>
</dbReference>
<feature type="binding site" evidence="7">
    <location>
        <position position="534"/>
    </location>
    <ligand>
        <name>chloride</name>
        <dbReference type="ChEBI" id="CHEBI:17996"/>
        <label>1</label>
    </ligand>
</feature>
<feature type="chain" id="PRO_5012034545" evidence="11">
    <location>
        <begin position="28"/>
        <end position="626"/>
    </location>
</feature>
<evidence type="ECO:0000256" key="5">
    <source>
        <dbReference type="PIRSR" id="PIRSR601548-10"/>
    </source>
</evidence>
<sequence length="626" mass="69631">MKLANAARLMGASAIALSLAACATVQAEPAQTAAAAPVVQEEANPYPLTPQGAADWIAMVEKDMFDFSVEYARVEWINNTYIIHDSNELAAKYGAEATAKAVTYANDAAKYAQVDGLDPEVARKLDMLRNGIVMPAPVRDGAATELASIATALGAAYGKGRGTLNGEEINGSDIEAEMGNLERTPEELAEMWASWHDNVGAPMRDDYTRMVSIANEGAKELGFADLGAMWRSNYDMDPDQFAAETERMWQEVKPLYVALHTYVRSKLNEKYGDEIQPANGPIRADLLGNMWAQEWGNIYPLVAPEGAGDIGYDLTELIEEKGLSEIDMVRAGEDFFSSMGFAPLPETFWERSQFVKPADREVVCHASAWDVDNVDDLRIKMCIKQNADDFITIHHELGHNYYQRAYNSQDYLHLNGANDGFHEAIGDMIALSITPEYLVQIDMLDESDVPSADKDIGLLLRQAMDKVAFLPFGLLVDRYRWSLFDGSVAPADYNEQWTSLRYQYQGIVPPVPRGPDAFDPGAKYHVPGNVPYTRYFLARILQFQFYKAACDQAGWEGPLHRCSFYGNEEVGKNLNAMLEMGASKPWPDALEAFTGERQMSGKAMVEYFAPLMEWLEEQNEGKPKGW</sequence>